<keyword evidence="4" id="KW-0187">Copper transport</keyword>
<evidence type="ECO:0000313" key="5">
    <source>
        <dbReference type="Proteomes" id="UP000492821"/>
    </source>
</evidence>
<dbReference type="WBParaSite" id="Pan_g18030.t1">
    <property type="protein sequence ID" value="Pan_g18030.t1"/>
    <property type="gene ID" value="Pan_g18030"/>
</dbReference>
<evidence type="ECO:0000256" key="2">
    <source>
        <dbReference type="ARBA" id="ARBA00022989"/>
    </source>
</evidence>
<evidence type="ECO:0000313" key="6">
    <source>
        <dbReference type="WBParaSite" id="Pan_g18030.t1"/>
    </source>
</evidence>
<dbReference type="PANTHER" id="PTHR12483">
    <property type="entry name" value="SOLUTE CARRIER FAMILY 31 COPPER TRANSPORTERS"/>
    <property type="match status" value="1"/>
</dbReference>
<accession>A0A7E4ZUC8</accession>
<evidence type="ECO:0000256" key="4">
    <source>
        <dbReference type="RuleBase" id="RU367022"/>
    </source>
</evidence>
<keyword evidence="2 4" id="KW-1133">Transmembrane helix</keyword>
<keyword evidence="4" id="KW-0186">Copper</keyword>
<keyword evidence="3 4" id="KW-0472">Membrane</keyword>
<dbReference type="PANTHER" id="PTHR12483:SF43">
    <property type="entry name" value="COPPER TRANSPORT PROTEIN"/>
    <property type="match status" value="1"/>
</dbReference>
<dbReference type="GO" id="GO:0005375">
    <property type="term" value="F:copper ion transmembrane transporter activity"/>
    <property type="evidence" value="ECO:0007669"/>
    <property type="project" value="UniProtKB-UniRule"/>
</dbReference>
<dbReference type="Pfam" id="PF04145">
    <property type="entry name" value="Ctr"/>
    <property type="match status" value="1"/>
</dbReference>
<comment type="similarity">
    <text evidence="4">Belongs to the copper transporter (Ctr) (TC 1.A.56) family. SLC31A subfamily.</text>
</comment>
<dbReference type="InterPro" id="IPR007274">
    <property type="entry name" value="Cop_transporter"/>
</dbReference>
<evidence type="ECO:0000256" key="1">
    <source>
        <dbReference type="ARBA" id="ARBA00022692"/>
    </source>
</evidence>
<feature type="transmembrane region" description="Helical" evidence="4">
    <location>
        <begin position="147"/>
        <end position="166"/>
    </location>
</feature>
<reference evidence="5" key="1">
    <citation type="journal article" date="2013" name="Genetics">
        <title>The draft genome and transcriptome of Panagrellus redivivus are shaped by the harsh demands of a free-living lifestyle.</title>
        <authorList>
            <person name="Srinivasan J."/>
            <person name="Dillman A.R."/>
            <person name="Macchietto M.G."/>
            <person name="Heikkinen L."/>
            <person name="Lakso M."/>
            <person name="Fracchia K.M."/>
            <person name="Antoshechkin I."/>
            <person name="Mortazavi A."/>
            <person name="Wong G."/>
            <person name="Sternberg P.W."/>
        </authorList>
    </citation>
    <scope>NUCLEOTIDE SEQUENCE [LARGE SCALE GENOMIC DNA]</scope>
    <source>
        <strain evidence="5">MT8872</strain>
    </source>
</reference>
<keyword evidence="4" id="KW-0813">Transport</keyword>
<dbReference type="Proteomes" id="UP000492821">
    <property type="component" value="Unassembled WGS sequence"/>
</dbReference>
<name>A0A7E4ZUC8_PANRE</name>
<dbReference type="AlphaFoldDB" id="A0A7E4ZUC8"/>
<keyword evidence="1 4" id="KW-0812">Transmembrane</keyword>
<sequence length="179" mass="20242">MMNMGGMMMGNMPMMEMYFHFRVKEYILFKEWLPETHFAFVASCFGVALISFVYEALRGQRGYLFKRKLIASSVCGTDAFGSTETHVCECDSDSTKPLSSTSKNVQLPFLPKYLASKLHITQTLLYFLQMFGSYTLMMVSMTYNVPLLGAMILGHMAGFFVFGPLYEVADEEVMCDCCG</sequence>
<comment type="subcellular location">
    <subcellularLocation>
        <location evidence="4">Membrane</location>
        <topology evidence="4">Multi-pass membrane protein</topology>
    </subcellularLocation>
</comment>
<organism evidence="5 6">
    <name type="scientific">Panagrellus redivivus</name>
    <name type="common">Microworm</name>
    <dbReference type="NCBI Taxonomy" id="6233"/>
    <lineage>
        <taxon>Eukaryota</taxon>
        <taxon>Metazoa</taxon>
        <taxon>Ecdysozoa</taxon>
        <taxon>Nematoda</taxon>
        <taxon>Chromadorea</taxon>
        <taxon>Rhabditida</taxon>
        <taxon>Tylenchina</taxon>
        <taxon>Panagrolaimomorpha</taxon>
        <taxon>Panagrolaimoidea</taxon>
        <taxon>Panagrolaimidae</taxon>
        <taxon>Panagrellus</taxon>
    </lineage>
</organism>
<protein>
    <recommendedName>
        <fullName evidence="4">Copper transport protein</fullName>
    </recommendedName>
</protein>
<keyword evidence="4" id="KW-0406">Ion transport</keyword>
<reference evidence="6" key="2">
    <citation type="submission" date="2020-10" db="UniProtKB">
        <authorList>
            <consortium name="WormBaseParasite"/>
        </authorList>
    </citation>
    <scope>IDENTIFICATION</scope>
</reference>
<keyword evidence="5" id="KW-1185">Reference proteome</keyword>
<dbReference type="GO" id="GO:0016020">
    <property type="term" value="C:membrane"/>
    <property type="evidence" value="ECO:0007669"/>
    <property type="project" value="UniProtKB-SubCell"/>
</dbReference>
<evidence type="ECO:0000256" key="3">
    <source>
        <dbReference type="ARBA" id="ARBA00023136"/>
    </source>
</evidence>
<proteinExistence type="inferred from homology"/>